<proteinExistence type="predicted"/>
<sequence length="139" mass="16289">MRNLKNQLLCLIMIIPMLVLLAHDVIPHHHHSEVQTENNQVSVLQSHHHIHTGSCNSHSNNRAHWNHQHETNNESCCILTHNRVQKEVKYQIFLKADLINFDVNDTQKVQKFRVHNYQLIPEPLRFSPLRRGPPSLNLV</sequence>
<keyword evidence="2" id="KW-1185">Reference proteome</keyword>
<dbReference type="RefSeq" id="WP_275110923.1">
    <property type="nucleotide sequence ID" value="NZ_JAKJSC010000005.1"/>
</dbReference>
<reference evidence="1 2" key="1">
    <citation type="submission" date="2022-01" db="EMBL/GenBank/DDBJ databases">
        <title>Labilibaculum sp. nov, a marine bacterium isolated from Antarctica.</title>
        <authorList>
            <person name="Dai W."/>
        </authorList>
    </citation>
    <scope>NUCLEOTIDE SEQUENCE [LARGE SCALE GENOMIC DNA]</scope>
    <source>
        <strain evidence="1 2">DW002</strain>
    </source>
</reference>
<protein>
    <submittedName>
        <fullName evidence="1">Uncharacterized protein</fullName>
    </submittedName>
</protein>
<dbReference type="Proteomes" id="UP001528920">
    <property type="component" value="Unassembled WGS sequence"/>
</dbReference>
<accession>A0ABT5VXT1</accession>
<comment type="caution">
    <text evidence="1">The sequence shown here is derived from an EMBL/GenBank/DDBJ whole genome shotgun (WGS) entry which is preliminary data.</text>
</comment>
<dbReference type="EMBL" id="JAKJSC010000005">
    <property type="protein sequence ID" value="MDE5419592.1"/>
    <property type="molecule type" value="Genomic_DNA"/>
</dbReference>
<name>A0ABT5VXT1_9BACT</name>
<evidence type="ECO:0000313" key="1">
    <source>
        <dbReference type="EMBL" id="MDE5419592.1"/>
    </source>
</evidence>
<gene>
    <name evidence="1" type="ORF">L3049_16495</name>
</gene>
<evidence type="ECO:0000313" key="2">
    <source>
        <dbReference type="Proteomes" id="UP001528920"/>
    </source>
</evidence>
<organism evidence="1 2">
    <name type="scientific">Paralabilibaculum antarcticum</name>
    <dbReference type="NCBI Taxonomy" id="2912572"/>
    <lineage>
        <taxon>Bacteria</taxon>
        <taxon>Pseudomonadati</taxon>
        <taxon>Bacteroidota</taxon>
        <taxon>Bacteroidia</taxon>
        <taxon>Marinilabiliales</taxon>
        <taxon>Marinifilaceae</taxon>
        <taxon>Paralabilibaculum</taxon>
    </lineage>
</organism>